<dbReference type="PROSITE" id="PS00107">
    <property type="entry name" value="PROTEIN_KINASE_ATP"/>
    <property type="match status" value="1"/>
</dbReference>
<sequence>MDRIGQHLGNYRLTRLLGEGGFAEVYLGEHTLLGTTVAIKVLHTQVGQEDVMQFQQEARLLASLKHPHIIRVLDFGIEGRTPYLVMDYAHHGMLRTRHPRGTLLPVKTVVSYVKQVTEALQ</sequence>
<dbReference type="InterPro" id="IPR011009">
    <property type="entry name" value="Kinase-like_dom_sf"/>
</dbReference>
<dbReference type="PANTHER" id="PTHR43289">
    <property type="entry name" value="MITOGEN-ACTIVATED PROTEIN KINASE KINASE KINASE 20-RELATED"/>
    <property type="match status" value="1"/>
</dbReference>
<gene>
    <name evidence="7" type="ORF">Krac_6159</name>
</gene>
<name>D6TY29_KTERA</name>
<protein>
    <submittedName>
        <fullName evidence="7">Serine/threonine protein kinase</fullName>
    </submittedName>
</protein>
<dbReference type="Gene3D" id="1.10.510.10">
    <property type="entry name" value="Transferase(Phosphotransferase) domain 1"/>
    <property type="match status" value="1"/>
</dbReference>
<dbReference type="eggNOG" id="COG0515">
    <property type="taxonomic scope" value="Bacteria"/>
</dbReference>
<dbReference type="SUPFAM" id="SSF56112">
    <property type="entry name" value="Protein kinase-like (PK-like)"/>
    <property type="match status" value="1"/>
</dbReference>
<dbReference type="PANTHER" id="PTHR43289:SF34">
    <property type="entry name" value="SERINE_THREONINE-PROTEIN KINASE YBDM-RELATED"/>
    <property type="match status" value="1"/>
</dbReference>
<keyword evidence="4 5" id="KW-0067">ATP-binding</keyword>
<keyword evidence="1" id="KW-0808">Transferase</keyword>
<evidence type="ECO:0000313" key="8">
    <source>
        <dbReference type="Proteomes" id="UP000004508"/>
    </source>
</evidence>
<dbReference type="AlphaFoldDB" id="D6TY29"/>
<dbReference type="GO" id="GO:0004674">
    <property type="term" value="F:protein serine/threonine kinase activity"/>
    <property type="evidence" value="ECO:0007669"/>
    <property type="project" value="UniProtKB-KW"/>
</dbReference>
<dbReference type="PROSITE" id="PS50011">
    <property type="entry name" value="PROTEIN_KINASE_DOM"/>
    <property type="match status" value="1"/>
</dbReference>
<dbReference type="InterPro" id="IPR000719">
    <property type="entry name" value="Prot_kinase_dom"/>
</dbReference>
<evidence type="ECO:0000256" key="5">
    <source>
        <dbReference type="PROSITE-ProRule" id="PRU10141"/>
    </source>
</evidence>
<dbReference type="OrthoDB" id="165143at2"/>
<dbReference type="RefSeq" id="WP_007916993.1">
    <property type="nucleotide sequence ID" value="NZ_ADVG01000003.1"/>
</dbReference>
<dbReference type="GO" id="GO:0005524">
    <property type="term" value="F:ATP binding"/>
    <property type="evidence" value="ECO:0007669"/>
    <property type="project" value="UniProtKB-UniRule"/>
</dbReference>
<comment type="caution">
    <text evidence="7">The sequence shown here is derived from an EMBL/GenBank/DDBJ whole genome shotgun (WGS) entry which is preliminary data.</text>
</comment>
<dbReference type="InParanoid" id="D6TY29"/>
<reference evidence="7 8" key="1">
    <citation type="journal article" date="2011" name="Stand. Genomic Sci.">
        <title>Non-contiguous finished genome sequence and contextual data of the filamentous soil bacterium Ktedonobacter racemifer type strain (SOSP1-21).</title>
        <authorList>
            <person name="Chang Y.J."/>
            <person name="Land M."/>
            <person name="Hauser L."/>
            <person name="Chertkov O."/>
            <person name="Del Rio T.G."/>
            <person name="Nolan M."/>
            <person name="Copeland A."/>
            <person name="Tice H."/>
            <person name="Cheng J.F."/>
            <person name="Lucas S."/>
            <person name="Han C."/>
            <person name="Goodwin L."/>
            <person name="Pitluck S."/>
            <person name="Ivanova N."/>
            <person name="Ovchinikova G."/>
            <person name="Pati A."/>
            <person name="Chen A."/>
            <person name="Palaniappan K."/>
            <person name="Mavromatis K."/>
            <person name="Liolios K."/>
            <person name="Brettin T."/>
            <person name="Fiebig A."/>
            <person name="Rohde M."/>
            <person name="Abt B."/>
            <person name="Goker M."/>
            <person name="Detter J.C."/>
            <person name="Woyke T."/>
            <person name="Bristow J."/>
            <person name="Eisen J.A."/>
            <person name="Markowitz V."/>
            <person name="Hugenholtz P."/>
            <person name="Kyrpides N.C."/>
            <person name="Klenk H.P."/>
            <person name="Lapidus A."/>
        </authorList>
    </citation>
    <scope>NUCLEOTIDE SEQUENCE [LARGE SCALE GENOMIC DNA]</scope>
    <source>
        <strain evidence="8">DSM 44963</strain>
    </source>
</reference>
<evidence type="ECO:0000256" key="3">
    <source>
        <dbReference type="ARBA" id="ARBA00022777"/>
    </source>
</evidence>
<evidence type="ECO:0000256" key="4">
    <source>
        <dbReference type="ARBA" id="ARBA00022840"/>
    </source>
</evidence>
<dbReference type="InterPro" id="IPR017441">
    <property type="entry name" value="Protein_kinase_ATP_BS"/>
</dbReference>
<keyword evidence="7" id="KW-0723">Serine/threonine-protein kinase</keyword>
<evidence type="ECO:0000259" key="6">
    <source>
        <dbReference type="PROSITE" id="PS50011"/>
    </source>
</evidence>
<dbReference type="STRING" id="485913.Krac_6159"/>
<evidence type="ECO:0000256" key="1">
    <source>
        <dbReference type="ARBA" id="ARBA00022679"/>
    </source>
</evidence>
<evidence type="ECO:0000313" key="7">
    <source>
        <dbReference type="EMBL" id="EFH85025.1"/>
    </source>
</evidence>
<accession>D6TY29</accession>
<keyword evidence="2 5" id="KW-0547">Nucleotide-binding</keyword>
<organism evidence="7 8">
    <name type="scientific">Ktedonobacter racemifer DSM 44963</name>
    <dbReference type="NCBI Taxonomy" id="485913"/>
    <lineage>
        <taxon>Bacteria</taxon>
        <taxon>Bacillati</taxon>
        <taxon>Chloroflexota</taxon>
        <taxon>Ktedonobacteria</taxon>
        <taxon>Ktedonobacterales</taxon>
        <taxon>Ktedonobacteraceae</taxon>
        <taxon>Ktedonobacter</taxon>
    </lineage>
</organism>
<dbReference type="EMBL" id="ADVG01000003">
    <property type="protein sequence ID" value="EFH85025.1"/>
    <property type="molecule type" value="Genomic_DNA"/>
</dbReference>
<dbReference type="Pfam" id="PF00069">
    <property type="entry name" value="Pkinase"/>
    <property type="match status" value="1"/>
</dbReference>
<evidence type="ECO:0000256" key="2">
    <source>
        <dbReference type="ARBA" id="ARBA00022741"/>
    </source>
</evidence>
<keyword evidence="3 7" id="KW-0418">Kinase</keyword>
<dbReference type="Proteomes" id="UP000004508">
    <property type="component" value="Unassembled WGS sequence"/>
</dbReference>
<feature type="domain" description="Protein kinase" evidence="6">
    <location>
        <begin position="11"/>
        <end position="121"/>
    </location>
</feature>
<dbReference type="SMART" id="SM00220">
    <property type="entry name" value="S_TKc"/>
    <property type="match status" value="1"/>
</dbReference>
<feature type="binding site" evidence="5">
    <location>
        <position position="40"/>
    </location>
    <ligand>
        <name>ATP</name>
        <dbReference type="ChEBI" id="CHEBI:30616"/>
    </ligand>
</feature>
<keyword evidence="8" id="KW-1185">Reference proteome</keyword>
<proteinExistence type="predicted"/>